<evidence type="ECO:0000313" key="1">
    <source>
        <dbReference type="EMBL" id="EAT10876.1"/>
    </source>
</evidence>
<organism evidence="1 2">
    <name type="scientific">Bermanella marisrubri</name>
    <dbReference type="NCBI Taxonomy" id="207949"/>
    <lineage>
        <taxon>Bacteria</taxon>
        <taxon>Pseudomonadati</taxon>
        <taxon>Pseudomonadota</taxon>
        <taxon>Gammaproteobacteria</taxon>
        <taxon>Oceanospirillales</taxon>
        <taxon>Oceanospirillaceae</taxon>
        <taxon>Bermanella</taxon>
    </lineage>
</organism>
<accession>Q1MY20</accession>
<dbReference type="OrthoDB" id="1843260at2"/>
<proteinExistence type="predicted"/>
<protein>
    <submittedName>
        <fullName evidence="1">Uncharacterized protein</fullName>
    </submittedName>
</protein>
<dbReference type="RefSeq" id="WP_007019367.1">
    <property type="nucleotide sequence ID" value="NZ_CH724124.1"/>
</dbReference>
<name>Q1MY20_9GAMM</name>
<dbReference type="EMBL" id="AAQH01000030">
    <property type="protein sequence ID" value="EAT10876.1"/>
    <property type="molecule type" value="Genomic_DNA"/>
</dbReference>
<dbReference type="Proteomes" id="UP000004263">
    <property type="component" value="Unassembled WGS sequence"/>
</dbReference>
<evidence type="ECO:0000313" key="2">
    <source>
        <dbReference type="Proteomes" id="UP000004263"/>
    </source>
</evidence>
<dbReference type="AlphaFoldDB" id="Q1MY20"/>
<keyword evidence="2" id="KW-1185">Reference proteome</keyword>
<dbReference type="STRING" id="207949.RED65_02018"/>
<comment type="caution">
    <text evidence="1">The sequence shown here is derived from an EMBL/GenBank/DDBJ whole genome shotgun (WGS) entry which is preliminary data.</text>
</comment>
<sequence length="112" mass="12726">MTTITEPFGIKFTTGKLLITTGVAQLIQHANLDIDDIYQRHIACDWSDMAEMDRIANTDAIREGDRIFSAFKLDETCLKQIENAYGELISDKVYVITEADRSHTTILLPIEY</sequence>
<gene>
    <name evidence="1" type="ORF">RED65_02018</name>
</gene>
<reference evidence="1 2" key="1">
    <citation type="submission" date="2006-03" db="EMBL/GenBank/DDBJ databases">
        <authorList>
            <person name="Pinhassi J."/>
            <person name="Pedros-Alio C."/>
            <person name="Ferriera S."/>
            <person name="Johnson J."/>
            <person name="Kravitz S."/>
            <person name="Halpern A."/>
            <person name="Remington K."/>
            <person name="Beeson K."/>
            <person name="Tran B."/>
            <person name="Rogers Y.-H."/>
            <person name="Friedman R."/>
            <person name="Venter J.C."/>
        </authorList>
    </citation>
    <scope>NUCLEOTIDE SEQUENCE [LARGE SCALE GENOMIC DNA]</scope>
    <source>
        <strain evidence="1 2">RED65</strain>
    </source>
</reference>
<dbReference type="HOGENOM" id="CLU_162353_1_0_6"/>